<protein>
    <submittedName>
        <fullName evidence="1">Uncharacterized protein</fullName>
    </submittedName>
</protein>
<name>A0A383UIR2_BLUHO</name>
<evidence type="ECO:0000313" key="1">
    <source>
        <dbReference type="EMBL" id="SZF00191.1"/>
    </source>
</evidence>
<dbReference type="EMBL" id="UNSH01000008">
    <property type="protein sequence ID" value="SZF00191.1"/>
    <property type="molecule type" value="Genomic_DNA"/>
</dbReference>
<evidence type="ECO:0000313" key="2">
    <source>
        <dbReference type="Proteomes" id="UP000275772"/>
    </source>
</evidence>
<organism evidence="1 2">
    <name type="scientific">Blumeria hordei</name>
    <name type="common">Barley powdery mildew</name>
    <name type="synonym">Blumeria graminis f. sp. hordei</name>
    <dbReference type="NCBI Taxonomy" id="2867405"/>
    <lineage>
        <taxon>Eukaryota</taxon>
        <taxon>Fungi</taxon>
        <taxon>Dikarya</taxon>
        <taxon>Ascomycota</taxon>
        <taxon>Pezizomycotina</taxon>
        <taxon>Leotiomycetes</taxon>
        <taxon>Erysiphales</taxon>
        <taxon>Erysiphaceae</taxon>
        <taxon>Blumeria</taxon>
    </lineage>
</organism>
<accession>A0A383UIR2</accession>
<sequence length="443" mass="51264">MSQAKLLEFDTGGKENVSDKVMDLNITIFTWINNYHQGFIDYIPLEIFQEDFVEWDPDSFAIVYPPIRRRFKTFLMSRGIYVGCENNKRSTVAQKLVALLENDLEDLPQWPKRELDKMIRYGPEFQLLVFNEGIQSTVKVANNNNSDETSTVSANLKSTKTDFYRKSDGYKKKPEWRQKAREGMEIDSDNDSGKTYILKWAKETPTRSINTLRMLMDLGKLYVNPHDTFSTMLRDAAHNFYFRHLAEHLEDLTFNKMVHKVKRRFHTKTEEQNYLAEWQVFTIQKVIKDNPDKITLQCLDLVIKKLQKIYEALRYYYSHKSHSLTGQFFAACQGVSACAQAQIRPHNRYKDACAELRSTVKVHIDCTTQNSGLFHQTEEHFDNKEVDNGQYFVDHRYGGKLGYVQGGLQSSGGRGSFKGGLRGGSSSNDDRQNIYFVCKKAGC</sequence>
<reference evidence="1 2" key="1">
    <citation type="submission" date="2017-11" db="EMBL/GenBank/DDBJ databases">
        <authorList>
            <person name="Kracher B."/>
        </authorList>
    </citation>
    <scope>NUCLEOTIDE SEQUENCE [LARGE SCALE GENOMIC DNA]</scope>
    <source>
        <strain evidence="1 2">RACE1</strain>
    </source>
</reference>
<gene>
    <name evidence="1" type="ORF">BLGHR1_10920</name>
</gene>
<dbReference type="Proteomes" id="UP000275772">
    <property type="component" value="Unassembled WGS sequence"/>
</dbReference>
<proteinExistence type="predicted"/>
<dbReference type="AlphaFoldDB" id="A0A383UIR2"/>
<dbReference type="VEuPathDB" id="FungiDB:BLGHR1_10920"/>